<accession>A0AAE3E0I2</accession>
<comment type="caution">
    <text evidence="2">The sequence shown here is derived from an EMBL/GenBank/DDBJ whole genome shotgun (WGS) entry which is preliminary data.</text>
</comment>
<protein>
    <submittedName>
        <fullName evidence="2">Uncharacterized protein</fullName>
    </submittedName>
</protein>
<evidence type="ECO:0000256" key="1">
    <source>
        <dbReference type="SAM" id="Phobius"/>
    </source>
</evidence>
<keyword evidence="3" id="KW-1185">Reference proteome</keyword>
<proteinExistence type="predicted"/>
<feature type="transmembrane region" description="Helical" evidence="1">
    <location>
        <begin position="30"/>
        <end position="51"/>
    </location>
</feature>
<keyword evidence="1" id="KW-0472">Membrane</keyword>
<dbReference type="EMBL" id="JAJEQM010000023">
    <property type="protein sequence ID" value="MCC2211685.1"/>
    <property type="molecule type" value="Genomic_DNA"/>
</dbReference>
<organism evidence="2 3">
    <name type="scientific">Hominilimicola fabiformis</name>
    <dbReference type="NCBI Taxonomy" id="2885356"/>
    <lineage>
        <taxon>Bacteria</taxon>
        <taxon>Bacillati</taxon>
        <taxon>Bacillota</taxon>
        <taxon>Clostridia</taxon>
        <taxon>Eubacteriales</taxon>
        <taxon>Oscillospiraceae</taxon>
        <taxon>Hominilimicola</taxon>
    </lineage>
</organism>
<keyword evidence="1" id="KW-0812">Transmembrane</keyword>
<keyword evidence="1" id="KW-1133">Transmembrane helix</keyword>
<dbReference type="AlphaFoldDB" id="A0AAE3E0I2"/>
<sequence>MIGSFIVLVISLFFIWKKRIKDDDMDNETLGVTIFIACVSLICLITFSLDIPCALRGGQEMYVNELPSYIGFGRFRRTITDNEELKHLNGCIWDAYEKYGNYHIRYTKITRIVLDIEKLD</sequence>
<evidence type="ECO:0000313" key="2">
    <source>
        <dbReference type="EMBL" id="MCC2211685.1"/>
    </source>
</evidence>
<evidence type="ECO:0000313" key="3">
    <source>
        <dbReference type="Proteomes" id="UP001198242"/>
    </source>
</evidence>
<reference evidence="2 3" key="1">
    <citation type="submission" date="2021-10" db="EMBL/GenBank/DDBJ databases">
        <title>Anaerobic single-cell dispensing facilitates the cultivation of human gut bacteria.</title>
        <authorList>
            <person name="Afrizal A."/>
        </authorList>
    </citation>
    <scope>NUCLEOTIDE SEQUENCE [LARGE SCALE GENOMIC DNA]</scope>
    <source>
        <strain evidence="2 3">CLA-AA-H232</strain>
    </source>
</reference>
<dbReference type="Proteomes" id="UP001198242">
    <property type="component" value="Unassembled WGS sequence"/>
</dbReference>
<name>A0AAE3E0I2_9FIRM</name>
<gene>
    <name evidence="2" type="ORF">LKE05_12930</name>
</gene>